<keyword evidence="14" id="KW-1185">Reference proteome</keyword>
<evidence type="ECO:0000256" key="2">
    <source>
        <dbReference type="ARBA" id="ARBA00005417"/>
    </source>
</evidence>
<dbReference type="Pfam" id="PF00005">
    <property type="entry name" value="ABC_tran"/>
    <property type="match status" value="1"/>
</dbReference>
<evidence type="ECO:0000313" key="14">
    <source>
        <dbReference type="Proteomes" id="UP000198324"/>
    </source>
</evidence>
<evidence type="ECO:0000259" key="12">
    <source>
        <dbReference type="PROSITE" id="PS50893"/>
    </source>
</evidence>
<sequence>MVHLDHVNCTLGGSQALVDVSLHVARGEFVFLTGPSGAGKTTLLRVLYGDLKPTSGAATVAGVDLMRLKASGLPGLRRKVAVVFQDFKVLPERSVFDNIALALEVRGVPKASIDRRVRAVIRALDLEERSYAPCRELSGGEQQRVAIARSMVVNPELILADEPTGNLDADLARHLIELFKQFNTYGTTIIMATHNREVLAWAPEARQAHIERGRMSLPEAEVLDADPVSPIRAARRGA</sequence>
<comment type="subcellular location">
    <subcellularLocation>
        <location evidence="11">Cell membrane</location>
        <topology evidence="11">Peripheral membrane protein</topology>
        <orientation evidence="11">Cytoplasmic side</orientation>
    </subcellularLocation>
</comment>
<dbReference type="InterPro" id="IPR005286">
    <property type="entry name" value="Cell_div_FtsE"/>
</dbReference>
<dbReference type="GO" id="GO:0022857">
    <property type="term" value="F:transmembrane transporter activity"/>
    <property type="evidence" value="ECO:0007669"/>
    <property type="project" value="TreeGrafter"/>
</dbReference>
<protein>
    <recommendedName>
        <fullName evidence="3 11">Cell division ATP-binding protein FtsE</fullName>
    </recommendedName>
</protein>
<dbReference type="InterPro" id="IPR015854">
    <property type="entry name" value="ABC_transpr_LolD-like"/>
</dbReference>
<dbReference type="GO" id="GO:0051301">
    <property type="term" value="P:cell division"/>
    <property type="evidence" value="ECO:0007669"/>
    <property type="project" value="UniProtKB-UniRule"/>
</dbReference>
<evidence type="ECO:0000256" key="4">
    <source>
        <dbReference type="ARBA" id="ARBA00022448"/>
    </source>
</evidence>
<dbReference type="PANTHER" id="PTHR24220:SF470">
    <property type="entry name" value="CELL DIVISION ATP-BINDING PROTEIN FTSE"/>
    <property type="match status" value="1"/>
</dbReference>
<organism evidence="13 14">
    <name type="scientific">Humidesulfovibrio mexicanus</name>
    <dbReference type="NCBI Taxonomy" id="147047"/>
    <lineage>
        <taxon>Bacteria</taxon>
        <taxon>Pseudomonadati</taxon>
        <taxon>Thermodesulfobacteriota</taxon>
        <taxon>Desulfovibrionia</taxon>
        <taxon>Desulfovibrionales</taxon>
        <taxon>Desulfovibrionaceae</taxon>
        <taxon>Humidesulfovibrio</taxon>
    </lineage>
</organism>
<dbReference type="EMBL" id="FZOC01000003">
    <property type="protein sequence ID" value="SNR88340.1"/>
    <property type="molecule type" value="Genomic_DNA"/>
</dbReference>
<keyword evidence="5 11" id="KW-1003">Cell membrane</keyword>
<dbReference type="InterPro" id="IPR017871">
    <property type="entry name" value="ABC_transporter-like_CS"/>
</dbReference>
<comment type="subunit">
    <text evidence="11">Homodimer. Forms a membrane-associated complex with FtsX.</text>
</comment>
<comment type="function">
    <text evidence="1">Part of the ABC transporter FtsEX involved in cellular division. Important for assembly or stability of the septal ring.</text>
</comment>
<dbReference type="InterPro" id="IPR017911">
    <property type="entry name" value="MacB-like_ATP-bd"/>
</dbReference>
<evidence type="ECO:0000256" key="8">
    <source>
        <dbReference type="ARBA" id="ARBA00022840"/>
    </source>
</evidence>
<keyword evidence="6 11" id="KW-0132">Cell division</keyword>
<gene>
    <name evidence="11" type="primary">ftsE</name>
    <name evidence="13" type="ORF">SAMN04488503_1703</name>
</gene>
<feature type="domain" description="ABC transporter" evidence="12">
    <location>
        <begin position="2"/>
        <end position="235"/>
    </location>
</feature>
<dbReference type="GO" id="GO:0005886">
    <property type="term" value="C:plasma membrane"/>
    <property type="evidence" value="ECO:0007669"/>
    <property type="project" value="UniProtKB-SubCell"/>
</dbReference>
<dbReference type="InterPro" id="IPR003439">
    <property type="entry name" value="ABC_transporter-like_ATP-bd"/>
</dbReference>
<keyword evidence="8 11" id="KW-0067">ATP-binding</keyword>
<evidence type="ECO:0000256" key="10">
    <source>
        <dbReference type="ARBA" id="ARBA00023306"/>
    </source>
</evidence>
<dbReference type="InterPro" id="IPR027417">
    <property type="entry name" value="P-loop_NTPase"/>
</dbReference>
<evidence type="ECO:0000256" key="11">
    <source>
        <dbReference type="RuleBase" id="RU365094"/>
    </source>
</evidence>
<dbReference type="PROSITE" id="PS50893">
    <property type="entry name" value="ABC_TRANSPORTER_2"/>
    <property type="match status" value="1"/>
</dbReference>
<accession>A0A238ZYE3</accession>
<dbReference type="AlphaFoldDB" id="A0A238ZYE3"/>
<dbReference type="SUPFAM" id="SSF52540">
    <property type="entry name" value="P-loop containing nucleoside triphosphate hydrolases"/>
    <property type="match status" value="1"/>
</dbReference>
<evidence type="ECO:0000256" key="6">
    <source>
        <dbReference type="ARBA" id="ARBA00022618"/>
    </source>
</evidence>
<evidence type="ECO:0000256" key="5">
    <source>
        <dbReference type="ARBA" id="ARBA00022475"/>
    </source>
</evidence>
<dbReference type="PROSITE" id="PS00211">
    <property type="entry name" value="ABC_TRANSPORTER_1"/>
    <property type="match status" value="1"/>
</dbReference>
<evidence type="ECO:0000313" key="13">
    <source>
        <dbReference type="EMBL" id="SNR88340.1"/>
    </source>
</evidence>
<evidence type="ECO:0000256" key="3">
    <source>
        <dbReference type="ARBA" id="ARBA00020019"/>
    </source>
</evidence>
<dbReference type="SMART" id="SM00382">
    <property type="entry name" value="AAA"/>
    <property type="match status" value="1"/>
</dbReference>
<proteinExistence type="inferred from homology"/>
<comment type="similarity">
    <text evidence="2 11">Belongs to the ABC transporter superfamily.</text>
</comment>
<dbReference type="GO" id="GO:0005524">
    <property type="term" value="F:ATP binding"/>
    <property type="evidence" value="ECO:0007669"/>
    <property type="project" value="UniProtKB-UniRule"/>
</dbReference>
<dbReference type="FunFam" id="3.40.50.300:FF:000056">
    <property type="entry name" value="Cell division ATP-binding protein FtsE"/>
    <property type="match status" value="1"/>
</dbReference>
<dbReference type="OrthoDB" id="9809450at2"/>
<dbReference type="PANTHER" id="PTHR24220">
    <property type="entry name" value="IMPORT ATP-BINDING PROTEIN"/>
    <property type="match status" value="1"/>
</dbReference>
<evidence type="ECO:0000256" key="7">
    <source>
        <dbReference type="ARBA" id="ARBA00022741"/>
    </source>
</evidence>
<evidence type="ECO:0000256" key="1">
    <source>
        <dbReference type="ARBA" id="ARBA00002579"/>
    </source>
</evidence>
<keyword evidence="9 11" id="KW-0472">Membrane</keyword>
<keyword evidence="4" id="KW-0813">Transport</keyword>
<reference evidence="13 14" key="1">
    <citation type="submission" date="2017-06" db="EMBL/GenBank/DDBJ databases">
        <authorList>
            <person name="Kim H.J."/>
            <person name="Triplett B.A."/>
        </authorList>
    </citation>
    <scope>NUCLEOTIDE SEQUENCE [LARGE SCALE GENOMIC DNA]</scope>
    <source>
        <strain evidence="13 14">DSM 13116</strain>
    </source>
</reference>
<keyword evidence="10 11" id="KW-0131">Cell cycle</keyword>
<name>A0A238ZYE3_9BACT</name>
<dbReference type="Proteomes" id="UP000198324">
    <property type="component" value="Unassembled WGS sequence"/>
</dbReference>
<dbReference type="RefSeq" id="WP_089273704.1">
    <property type="nucleotide sequence ID" value="NZ_FZOC01000003.1"/>
</dbReference>
<dbReference type="GO" id="GO:0016887">
    <property type="term" value="F:ATP hydrolysis activity"/>
    <property type="evidence" value="ECO:0007669"/>
    <property type="project" value="InterPro"/>
</dbReference>
<dbReference type="InterPro" id="IPR003593">
    <property type="entry name" value="AAA+_ATPase"/>
</dbReference>
<dbReference type="CDD" id="cd03255">
    <property type="entry name" value="ABC_MJ0796_LolCDE_FtsE"/>
    <property type="match status" value="1"/>
</dbReference>
<dbReference type="NCBIfam" id="TIGR02673">
    <property type="entry name" value="FtsE"/>
    <property type="match status" value="1"/>
</dbReference>
<keyword evidence="7 11" id="KW-0547">Nucleotide-binding</keyword>
<dbReference type="Gene3D" id="3.40.50.300">
    <property type="entry name" value="P-loop containing nucleotide triphosphate hydrolases"/>
    <property type="match status" value="1"/>
</dbReference>
<evidence type="ECO:0000256" key="9">
    <source>
        <dbReference type="ARBA" id="ARBA00023136"/>
    </source>
</evidence>